<protein>
    <recommendedName>
        <fullName evidence="9">ER membrane protein complex subunit 7 beta-sandwich domain-containing protein</fullName>
    </recommendedName>
</protein>
<evidence type="ECO:0000313" key="11">
    <source>
        <dbReference type="Proteomes" id="UP000192596"/>
    </source>
</evidence>
<dbReference type="Proteomes" id="UP000192596">
    <property type="component" value="Unassembled WGS sequence"/>
</dbReference>
<feature type="compositionally biased region" description="Low complexity" evidence="6">
    <location>
        <begin position="223"/>
        <end position="236"/>
    </location>
</feature>
<evidence type="ECO:0000256" key="5">
    <source>
        <dbReference type="ARBA" id="ARBA00023136"/>
    </source>
</evidence>
<dbReference type="PANTHER" id="PTHR13605">
    <property type="entry name" value="ER MEMBRANE PROTEIN COMPLEX SUBUNIT 7"/>
    <property type="match status" value="1"/>
</dbReference>
<evidence type="ECO:0000256" key="4">
    <source>
        <dbReference type="ARBA" id="ARBA00022989"/>
    </source>
</evidence>
<gene>
    <name evidence="10" type="ORF">B0A48_15478</name>
</gene>
<keyword evidence="11" id="KW-1185">Reference proteome</keyword>
<evidence type="ECO:0000256" key="8">
    <source>
        <dbReference type="SAM" id="SignalP"/>
    </source>
</evidence>
<dbReference type="GO" id="GO:0072546">
    <property type="term" value="C:EMC complex"/>
    <property type="evidence" value="ECO:0007669"/>
    <property type="project" value="TreeGrafter"/>
</dbReference>
<evidence type="ECO:0000313" key="10">
    <source>
        <dbReference type="EMBL" id="OQN98202.1"/>
    </source>
</evidence>
<feature type="region of interest" description="Disordered" evidence="6">
    <location>
        <begin position="223"/>
        <end position="244"/>
    </location>
</feature>
<dbReference type="STRING" id="1507870.A0A1V8SGB4"/>
<evidence type="ECO:0000256" key="7">
    <source>
        <dbReference type="SAM" id="Phobius"/>
    </source>
</evidence>
<comment type="caution">
    <text evidence="10">The sequence shown here is derived from an EMBL/GenBank/DDBJ whole genome shotgun (WGS) entry which is preliminary data.</text>
</comment>
<evidence type="ECO:0000256" key="6">
    <source>
        <dbReference type="SAM" id="MobiDB-lite"/>
    </source>
</evidence>
<evidence type="ECO:0000259" key="9">
    <source>
        <dbReference type="Pfam" id="PF09430"/>
    </source>
</evidence>
<reference evidence="11" key="1">
    <citation type="submission" date="2017-03" db="EMBL/GenBank/DDBJ databases">
        <title>Genomes of endolithic fungi from Antarctica.</title>
        <authorList>
            <person name="Coleine C."/>
            <person name="Masonjones S."/>
            <person name="Stajich J.E."/>
        </authorList>
    </citation>
    <scope>NUCLEOTIDE SEQUENCE [LARGE SCALE GENOMIC DNA]</scope>
    <source>
        <strain evidence="11">CCFEE 5527</strain>
    </source>
</reference>
<comment type="subcellular location">
    <subcellularLocation>
        <location evidence="1">Membrane</location>
        <topology evidence="1">Single-pass membrane protein</topology>
    </subcellularLocation>
</comment>
<dbReference type="InterPro" id="IPR039163">
    <property type="entry name" value="EMC7"/>
</dbReference>
<keyword evidence="3 8" id="KW-0732">Signal</keyword>
<proteinExistence type="predicted"/>
<keyword evidence="5 7" id="KW-0472">Membrane</keyword>
<keyword evidence="2 7" id="KW-0812">Transmembrane</keyword>
<dbReference type="Pfam" id="PF09430">
    <property type="entry name" value="EMC7_beta-sandw"/>
    <property type="match status" value="1"/>
</dbReference>
<feature type="signal peptide" evidence="8">
    <location>
        <begin position="1"/>
        <end position="18"/>
    </location>
</feature>
<dbReference type="EMBL" id="NAJO01000047">
    <property type="protein sequence ID" value="OQN98202.1"/>
    <property type="molecule type" value="Genomic_DNA"/>
</dbReference>
<feature type="chain" id="PRO_5013116739" description="ER membrane protein complex subunit 7 beta-sandwich domain-containing protein" evidence="8">
    <location>
        <begin position="19"/>
        <end position="244"/>
    </location>
</feature>
<name>A0A1V8SGB4_9PEZI</name>
<dbReference type="PANTHER" id="PTHR13605:SF4">
    <property type="entry name" value="ER MEMBRANE PROTEIN COMPLEX SUBUNIT 7"/>
    <property type="match status" value="1"/>
</dbReference>
<keyword evidence="4 7" id="KW-1133">Transmembrane helix</keyword>
<dbReference type="InParanoid" id="A0A1V8SGB4"/>
<evidence type="ECO:0000256" key="1">
    <source>
        <dbReference type="ARBA" id="ARBA00004167"/>
    </source>
</evidence>
<evidence type="ECO:0000256" key="3">
    <source>
        <dbReference type="ARBA" id="ARBA00022729"/>
    </source>
</evidence>
<feature type="domain" description="ER membrane protein complex subunit 7 beta-sandwich" evidence="9">
    <location>
        <begin position="34"/>
        <end position="161"/>
    </location>
</feature>
<feature type="transmembrane region" description="Helical" evidence="7">
    <location>
        <begin position="158"/>
        <end position="176"/>
    </location>
</feature>
<accession>A0A1V8SGB4</accession>
<sequence length="244" mass="26037">MRLLFLAAALGFAQAISAAKLTISIPPSPPVLPNPATLPSSTHAVLLGSPGIKHTAPLRRDNTFVFPSLAADSYLLTIYSRDHAFAPYRVDITEAAAASAQQDVNIWWTYRGNEWSNKGPLLGSGQDDLRVEIRPTGMKDFYQQRGGFNLVGFLKSPMILMGLVSVVMIFGMPYLMENSEALLDLDPETKKEFEEMQKSGPTAQASSAVDSIQNFDLAGFLSGKSASSSGAATPAAAGGGAKKR</sequence>
<evidence type="ECO:0000256" key="2">
    <source>
        <dbReference type="ARBA" id="ARBA00022692"/>
    </source>
</evidence>
<dbReference type="OrthoDB" id="27095at2759"/>
<dbReference type="AlphaFoldDB" id="A0A1V8SGB4"/>
<dbReference type="InterPro" id="IPR019008">
    <property type="entry name" value="Beta_sandwich_EMC7"/>
</dbReference>
<organism evidence="10 11">
    <name type="scientific">Cryoendolithus antarcticus</name>
    <dbReference type="NCBI Taxonomy" id="1507870"/>
    <lineage>
        <taxon>Eukaryota</taxon>
        <taxon>Fungi</taxon>
        <taxon>Dikarya</taxon>
        <taxon>Ascomycota</taxon>
        <taxon>Pezizomycotina</taxon>
        <taxon>Dothideomycetes</taxon>
        <taxon>Dothideomycetidae</taxon>
        <taxon>Cladosporiales</taxon>
        <taxon>Cladosporiaceae</taxon>
        <taxon>Cryoendolithus</taxon>
    </lineage>
</organism>